<dbReference type="Proteomes" id="UP001221142">
    <property type="component" value="Unassembled WGS sequence"/>
</dbReference>
<dbReference type="EMBL" id="JARKIF010000005">
    <property type="protein sequence ID" value="KAJ7638945.1"/>
    <property type="molecule type" value="Genomic_DNA"/>
</dbReference>
<accession>A0AAD7C4T3</accession>
<organism evidence="1 2">
    <name type="scientific">Roridomyces roridus</name>
    <dbReference type="NCBI Taxonomy" id="1738132"/>
    <lineage>
        <taxon>Eukaryota</taxon>
        <taxon>Fungi</taxon>
        <taxon>Dikarya</taxon>
        <taxon>Basidiomycota</taxon>
        <taxon>Agaricomycotina</taxon>
        <taxon>Agaricomycetes</taxon>
        <taxon>Agaricomycetidae</taxon>
        <taxon>Agaricales</taxon>
        <taxon>Marasmiineae</taxon>
        <taxon>Mycenaceae</taxon>
        <taxon>Roridomyces</taxon>
    </lineage>
</organism>
<proteinExistence type="predicted"/>
<name>A0AAD7C4T3_9AGAR</name>
<evidence type="ECO:0000313" key="2">
    <source>
        <dbReference type="Proteomes" id="UP001221142"/>
    </source>
</evidence>
<reference evidence="1" key="1">
    <citation type="submission" date="2023-03" db="EMBL/GenBank/DDBJ databases">
        <title>Massive genome expansion in bonnet fungi (Mycena s.s.) driven by repeated elements and novel gene families across ecological guilds.</title>
        <authorList>
            <consortium name="Lawrence Berkeley National Laboratory"/>
            <person name="Harder C.B."/>
            <person name="Miyauchi S."/>
            <person name="Viragh M."/>
            <person name="Kuo A."/>
            <person name="Thoen E."/>
            <person name="Andreopoulos B."/>
            <person name="Lu D."/>
            <person name="Skrede I."/>
            <person name="Drula E."/>
            <person name="Henrissat B."/>
            <person name="Morin E."/>
            <person name="Kohler A."/>
            <person name="Barry K."/>
            <person name="LaButti K."/>
            <person name="Morin E."/>
            <person name="Salamov A."/>
            <person name="Lipzen A."/>
            <person name="Mereny Z."/>
            <person name="Hegedus B."/>
            <person name="Baldrian P."/>
            <person name="Stursova M."/>
            <person name="Weitz H."/>
            <person name="Taylor A."/>
            <person name="Grigoriev I.V."/>
            <person name="Nagy L.G."/>
            <person name="Martin F."/>
            <person name="Kauserud H."/>
        </authorList>
    </citation>
    <scope>NUCLEOTIDE SEQUENCE</scope>
    <source>
        <strain evidence="1">9284</strain>
    </source>
</reference>
<evidence type="ECO:0008006" key="3">
    <source>
        <dbReference type="Google" id="ProtNLM"/>
    </source>
</evidence>
<gene>
    <name evidence="1" type="ORF">FB45DRAFT_1133679</name>
</gene>
<dbReference type="AlphaFoldDB" id="A0AAD7C4T3"/>
<sequence length="291" mass="33668">MPDPVLVLPTDVSRQILLLAIPSHPIPCRIEAPRLYLSINKQWKRFARSVPELWVACHLEFQPKPHKCHCPHTVQYNVAHMKQWFRRSQELPLYITLSGCVQDLWAIKAVWDYAQRIQRLDIRTFSDIREWGEPEYWDERSVFALTATLPNIALPILEHLTIRGSWIAPATWPSISHLLRLCPNLRELRFLEVHLGPDDEDWLGWRERQESRIAVPGEGEEEELTKIGLPHLRCLEVMDPDAGNRAQLIRYVQDWIQAPVVSAFTDLKSLLAAHRISVSVPFLGSPIVVKD</sequence>
<protein>
    <recommendedName>
        <fullName evidence="3">F-box domain-containing protein</fullName>
    </recommendedName>
</protein>
<comment type="caution">
    <text evidence="1">The sequence shown here is derived from an EMBL/GenBank/DDBJ whole genome shotgun (WGS) entry which is preliminary data.</text>
</comment>
<keyword evidence="2" id="KW-1185">Reference proteome</keyword>
<evidence type="ECO:0000313" key="1">
    <source>
        <dbReference type="EMBL" id="KAJ7638945.1"/>
    </source>
</evidence>